<evidence type="ECO:0000313" key="2">
    <source>
        <dbReference type="EMBL" id="TWT86736.1"/>
    </source>
</evidence>
<dbReference type="InterPro" id="IPR013324">
    <property type="entry name" value="RNA_pol_sigma_r3/r4-like"/>
</dbReference>
<dbReference type="SUPFAM" id="SSF88659">
    <property type="entry name" value="Sigma3 and sigma4 domains of RNA polymerase sigma factors"/>
    <property type="match status" value="1"/>
</dbReference>
<proteinExistence type="predicted"/>
<dbReference type="AlphaFoldDB" id="A0A5C5ZHN8"/>
<name>A0A5C5ZHN8_9BACT</name>
<accession>A0A5C5ZHN8</accession>
<feature type="domain" description="RNA polymerase sigma-70 ECF-like HTH" evidence="1">
    <location>
        <begin position="8"/>
        <end position="186"/>
    </location>
</feature>
<dbReference type="Gene3D" id="1.10.10.10">
    <property type="entry name" value="Winged helix-like DNA-binding domain superfamily/Winged helix DNA-binding domain"/>
    <property type="match status" value="1"/>
</dbReference>
<evidence type="ECO:0000313" key="3">
    <source>
        <dbReference type="Proteomes" id="UP000315440"/>
    </source>
</evidence>
<dbReference type="Proteomes" id="UP000315440">
    <property type="component" value="Unassembled WGS sequence"/>
</dbReference>
<dbReference type="InterPro" id="IPR036388">
    <property type="entry name" value="WH-like_DNA-bd_sf"/>
</dbReference>
<comment type="caution">
    <text evidence="2">The sequence shown here is derived from an EMBL/GenBank/DDBJ whole genome shotgun (WGS) entry which is preliminary data.</text>
</comment>
<dbReference type="InterPro" id="IPR053812">
    <property type="entry name" value="HTH_Sigma70_ECF-like"/>
</dbReference>
<evidence type="ECO:0000259" key="1">
    <source>
        <dbReference type="Pfam" id="PF07638"/>
    </source>
</evidence>
<dbReference type="OrthoDB" id="291381at2"/>
<sequence>MDRDPPGSVTAWIDGLREGESLAERALWDRYFASLVAMAGSRLDRLTAEADGEDIALSALNSVMGALRNGRLPELADRTGLWPLLVTLTQRKSIDQRKRLLANKRSAWMTEPLGEFRAIVSKEPSPEFAAVLSDELERLLTLTDDPKLKAIALKKLEGYTNEEIAQQLSMSVRTVIRKLNRVRQEWDQPFDEEDQP</sequence>
<dbReference type="Pfam" id="PF07638">
    <property type="entry name" value="Sigma70_ECF"/>
    <property type="match status" value="1"/>
</dbReference>
<reference evidence="2 3" key="1">
    <citation type="submission" date="2019-02" db="EMBL/GenBank/DDBJ databases">
        <title>Deep-cultivation of Planctomycetes and their phenomic and genomic characterization uncovers novel biology.</title>
        <authorList>
            <person name="Wiegand S."/>
            <person name="Jogler M."/>
            <person name="Boedeker C."/>
            <person name="Pinto D."/>
            <person name="Vollmers J."/>
            <person name="Rivas-Marin E."/>
            <person name="Kohn T."/>
            <person name="Peeters S.H."/>
            <person name="Heuer A."/>
            <person name="Rast P."/>
            <person name="Oberbeckmann S."/>
            <person name="Bunk B."/>
            <person name="Jeske O."/>
            <person name="Meyerdierks A."/>
            <person name="Storesund J.E."/>
            <person name="Kallscheuer N."/>
            <person name="Luecker S."/>
            <person name="Lage O.M."/>
            <person name="Pohl T."/>
            <person name="Merkel B.J."/>
            <person name="Hornburger P."/>
            <person name="Mueller R.-W."/>
            <person name="Bruemmer F."/>
            <person name="Labrenz M."/>
            <person name="Spormann A.M."/>
            <person name="Op Den Camp H."/>
            <person name="Overmann J."/>
            <person name="Amann R."/>
            <person name="Jetten M.S.M."/>
            <person name="Mascher T."/>
            <person name="Medema M.H."/>
            <person name="Devos D.P."/>
            <person name="Kaster A.-K."/>
            <person name="Ovreas L."/>
            <person name="Rohde M."/>
            <person name="Galperin M.Y."/>
            <person name="Jogler C."/>
        </authorList>
    </citation>
    <scope>NUCLEOTIDE SEQUENCE [LARGE SCALE GENOMIC DNA]</scope>
    <source>
        <strain evidence="2 3">Mal64</strain>
    </source>
</reference>
<protein>
    <submittedName>
        <fullName evidence="2">RNA polymerase sigma factor</fullName>
    </submittedName>
</protein>
<dbReference type="EMBL" id="SJPQ01000004">
    <property type="protein sequence ID" value="TWT86736.1"/>
    <property type="molecule type" value="Genomic_DNA"/>
</dbReference>
<gene>
    <name evidence="2" type="ORF">Mal64_35650</name>
</gene>
<dbReference type="RefSeq" id="WP_146402760.1">
    <property type="nucleotide sequence ID" value="NZ_SJPQ01000004.1"/>
</dbReference>
<organism evidence="2 3">
    <name type="scientific">Pseudobythopirellula maris</name>
    <dbReference type="NCBI Taxonomy" id="2527991"/>
    <lineage>
        <taxon>Bacteria</taxon>
        <taxon>Pseudomonadati</taxon>
        <taxon>Planctomycetota</taxon>
        <taxon>Planctomycetia</taxon>
        <taxon>Pirellulales</taxon>
        <taxon>Lacipirellulaceae</taxon>
        <taxon>Pseudobythopirellula</taxon>
    </lineage>
</organism>
<keyword evidence="3" id="KW-1185">Reference proteome</keyword>